<feature type="region of interest" description="Disordered" evidence="8">
    <location>
        <begin position="866"/>
        <end position="889"/>
    </location>
</feature>
<dbReference type="EC" id="3.6.4.13" evidence="1"/>
<dbReference type="FunFam" id="3.40.50.300:FF:000397">
    <property type="entry name" value="Probable ATP-dependent RNA helicase DDX4"/>
    <property type="match status" value="1"/>
</dbReference>
<evidence type="ECO:0000256" key="4">
    <source>
        <dbReference type="ARBA" id="ARBA00022806"/>
    </source>
</evidence>
<evidence type="ECO:0000259" key="10">
    <source>
        <dbReference type="PROSITE" id="PS51194"/>
    </source>
</evidence>
<dbReference type="PROSITE" id="PS51192">
    <property type="entry name" value="HELICASE_ATP_BIND_1"/>
    <property type="match status" value="1"/>
</dbReference>
<dbReference type="CDD" id="cd18787">
    <property type="entry name" value="SF2_C_DEAD"/>
    <property type="match status" value="1"/>
</dbReference>
<feature type="compositionally biased region" description="Low complexity" evidence="8">
    <location>
        <begin position="953"/>
        <end position="963"/>
    </location>
</feature>
<reference evidence="12" key="1">
    <citation type="submission" date="2022-06" db="EMBL/GenBank/DDBJ databases">
        <authorList>
            <person name="Berger JAMES D."/>
            <person name="Berger JAMES D."/>
        </authorList>
    </citation>
    <scope>NUCLEOTIDE SEQUENCE [LARGE SCALE GENOMIC DNA]</scope>
</reference>
<dbReference type="SMART" id="SM00487">
    <property type="entry name" value="DEXDc"/>
    <property type="match status" value="1"/>
</dbReference>
<evidence type="ECO:0000259" key="11">
    <source>
        <dbReference type="PROSITE" id="PS51195"/>
    </source>
</evidence>
<feature type="domain" description="Helicase C-terminal" evidence="10">
    <location>
        <begin position="389"/>
        <end position="550"/>
    </location>
</feature>
<evidence type="ECO:0000256" key="2">
    <source>
        <dbReference type="ARBA" id="ARBA00022741"/>
    </source>
</evidence>
<dbReference type="InterPro" id="IPR001650">
    <property type="entry name" value="Helicase_C-like"/>
</dbReference>
<dbReference type="GO" id="GO:0003724">
    <property type="term" value="F:RNA helicase activity"/>
    <property type="evidence" value="ECO:0007669"/>
    <property type="project" value="UniProtKB-EC"/>
</dbReference>
<evidence type="ECO:0000256" key="7">
    <source>
        <dbReference type="PROSITE-ProRule" id="PRU00552"/>
    </source>
</evidence>
<dbReference type="PROSITE" id="PS00039">
    <property type="entry name" value="DEAD_ATP_HELICASE"/>
    <property type="match status" value="1"/>
</dbReference>
<dbReference type="SUPFAM" id="SSF52540">
    <property type="entry name" value="P-loop containing nucleoside triphosphate hydrolases"/>
    <property type="match status" value="1"/>
</dbReference>
<feature type="domain" description="DEAD-box RNA helicase Q" evidence="11">
    <location>
        <begin position="160"/>
        <end position="188"/>
    </location>
</feature>
<dbReference type="SMART" id="SM00490">
    <property type="entry name" value="HELICc"/>
    <property type="match status" value="1"/>
</dbReference>
<keyword evidence="5" id="KW-0067">ATP-binding</keyword>
<reference evidence="13" key="2">
    <citation type="submission" date="2023-11" db="UniProtKB">
        <authorList>
            <consortium name="WormBaseParasite"/>
        </authorList>
    </citation>
    <scope>IDENTIFICATION</scope>
</reference>
<feature type="domain" description="Helicase ATP-binding" evidence="9">
    <location>
        <begin position="191"/>
        <end position="378"/>
    </location>
</feature>
<dbReference type="Proteomes" id="UP000050795">
    <property type="component" value="Unassembled WGS sequence"/>
</dbReference>
<sequence>MESLENSFGYLNLREASQPLADPSCFFSNDQVFKAYGSLPTNNHRRNAPRLSRYGNAESMTPQSNGYPMFNQWNPIHRLDNIGLFGPPPIIFDNGTANHGGVVHRPMNKQYNDRQMWTKPLKKSEYELFEQPKSALNFQLYDSIPVTQSGPNWTPVEPIKSFSDVELHQIIKDNVARAQYIHPTPVQKYALPIIALKRDLMACAQTGSGKTAAFLLPILNMLFEDKGCEAPEGSALNCAACPVALILAPTRELSCQIYDEARKFAYRSSIKPCVVYGGASILNQIRDLSHGCNLLVATPGRLVDLMSRGKVSLEQIRYLVLDEADRMLDMGFEPQIRRIVEQHGMPPAGKRQTLMFSATFPKEIQTLARDFLHSYVFLAVGRVGSTNENIVQEILNVEDKDKPDMLVRLLQGKDPDGLALVFVETKRGADILAKFLGHLNFPVASIHGKRPQTEREHALQSFRSGRTPILIATAVAARGLDIPNVKHVINFDLPSDIEEYVHRIGRTGRMGQPGSATSFFSEKNQNVVRDLVELLRESKQIVPQWLEARVTYPPGSTARRNKNGNMNNISNNNNMNKKNRPSYGSFDYRQYGNRSVSYVGGTLPMNNTNSSNNNVANGGLGLLGNCSLSFPLGGGGNTPARHPQNNTYNALLQPGQSQQSNKMFCKNNSAYINRVNMLGGGTHEHQNSSLQPGPVSLFHHHPARLQHPQTATLMPTANPNAAMHQFLAAAAVAAAGMHPMQSNTGNINDAMNNSGFQNSHVHPAANGGHFATPTYHQAFHPANVFPASNQVSSHTVSSNGRDATGTVVFPSPAGLYHAGNLNGGSTLSSTSSATSHQALQQTHPGTTLIQTGYPVQYYPQNQQFCPVSNGIQRHSPQQQHQQQQHQQQQQAAVAAAMAVAAAAAMNNGIQSNADNCNAYVTSQHSQMECNIPIDSVTASSPSGNMSKNGSVMQPQQPQQQQQPVFRNDSDWWTSPNPA</sequence>
<dbReference type="GO" id="GO:0003676">
    <property type="term" value="F:nucleic acid binding"/>
    <property type="evidence" value="ECO:0007669"/>
    <property type="project" value="InterPro"/>
</dbReference>
<accession>A0AA85KAD3</accession>
<organism evidence="12 13">
    <name type="scientific">Trichobilharzia regenti</name>
    <name type="common">Nasal bird schistosome</name>
    <dbReference type="NCBI Taxonomy" id="157069"/>
    <lineage>
        <taxon>Eukaryota</taxon>
        <taxon>Metazoa</taxon>
        <taxon>Spiralia</taxon>
        <taxon>Lophotrochozoa</taxon>
        <taxon>Platyhelminthes</taxon>
        <taxon>Trematoda</taxon>
        <taxon>Digenea</taxon>
        <taxon>Strigeidida</taxon>
        <taxon>Schistosomatoidea</taxon>
        <taxon>Schistosomatidae</taxon>
        <taxon>Trichobilharzia</taxon>
    </lineage>
</organism>
<evidence type="ECO:0000256" key="5">
    <source>
        <dbReference type="ARBA" id="ARBA00022840"/>
    </source>
</evidence>
<dbReference type="WBParaSite" id="TREG1_77140.1">
    <property type="protein sequence ID" value="TREG1_77140.1"/>
    <property type="gene ID" value="TREG1_77140"/>
</dbReference>
<dbReference type="PROSITE" id="PS51194">
    <property type="entry name" value="HELICASE_CTER"/>
    <property type="match status" value="1"/>
</dbReference>
<evidence type="ECO:0000313" key="12">
    <source>
        <dbReference type="Proteomes" id="UP000050795"/>
    </source>
</evidence>
<dbReference type="GO" id="GO:0005524">
    <property type="term" value="F:ATP binding"/>
    <property type="evidence" value="ECO:0007669"/>
    <property type="project" value="UniProtKB-KW"/>
</dbReference>
<dbReference type="PROSITE" id="PS51195">
    <property type="entry name" value="Q_MOTIF"/>
    <property type="match status" value="1"/>
</dbReference>
<feature type="compositionally biased region" description="Low complexity" evidence="8">
    <location>
        <begin position="563"/>
        <end position="576"/>
    </location>
</feature>
<proteinExistence type="predicted"/>
<keyword evidence="12" id="KW-1185">Reference proteome</keyword>
<dbReference type="Pfam" id="PF00270">
    <property type="entry name" value="DEAD"/>
    <property type="match status" value="1"/>
</dbReference>
<dbReference type="InterPro" id="IPR014014">
    <property type="entry name" value="RNA_helicase_DEAD_Q_motif"/>
</dbReference>
<feature type="compositionally biased region" description="Polar residues" evidence="8">
    <location>
        <begin position="866"/>
        <end position="876"/>
    </location>
</feature>
<feature type="region of interest" description="Disordered" evidence="8">
    <location>
        <begin position="553"/>
        <end position="582"/>
    </location>
</feature>
<evidence type="ECO:0000256" key="6">
    <source>
        <dbReference type="ARBA" id="ARBA00047984"/>
    </source>
</evidence>
<comment type="catalytic activity">
    <reaction evidence="6">
        <text>ATP + H2O = ADP + phosphate + H(+)</text>
        <dbReference type="Rhea" id="RHEA:13065"/>
        <dbReference type="ChEBI" id="CHEBI:15377"/>
        <dbReference type="ChEBI" id="CHEBI:15378"/>
        <dbReference type="ChEBI" id="CHEBI:30616"/>
        <dbReference type="ChEBI" id="CHEBI:43474"/>
        <dbReference type="ChEBI" id="CHEBI:456216"/>
        <dbReference type="EC" id="3.6.4.13"/>
    </reaction>
</comment>
<dbReference type="InterPro" id="IPR011545">
    <property type="entry name" value="DEAD/DEAH_box_helicase_dom"/>
</dbReference>
<evidence type="ECO:0000256" key="1">
    <source>
        <dbReference type="ARBA" id="ARBA00012552"/>
    </source>
</evidence>
<keyword evidence="3" id="KW-0378">Hydrolase</keyword>
<protein>
    <recommendedName>
        <fullName evidence="1">RNA helicase</fullName>
        <ecNumber evidence="1">3.6.4.13</ecNumber>
    </recommendedName>
</protein>
<dbReference type="PANTHER" id="PTHR47958">
    <property type="entry name" value="ATP-DEPENDENT RNA HELICASE DBP3"/>
    <property type="match status" value="1"/>
</dbReference>
<keyword evidence="2" id="KW-0547">Nucleotide-binding</keyword>
<dbReference type="InterPro" id="IPR000629">
    <property type="entry name" value="RNA-helicase_DEAD-box_CS"/>
</dbReference>
<dbReference type="FunFam" id="3.40.50.300:FF:000008">
    <property type="entry name" value="ATP-dependent RNA helicase RhlB"/>
    <property type="match status" value="1"/>
</dbReference>
<feature type="compositionally biased region" description="Polar residues" evidence="8">
    <location>
        <begin position="936"/>
        <end position="952"/>
    </location>
</feature>
<feature type="short sequence motif" description="Q motif" evidence="7">
    <location>
        <begin position="160"/>
        <end position="188"/>
    </location>
</feature>
<evidence type="ECO:0000313" key="13">
    <source>
        <dbReference type="WBParaSite" id="TREG1_77140.1"/>
    </source>
</evidence>
<evidence type="ECO:0000256" key="8">
    <source>
        <dbReference type="SAM" id="MobiDB-lite"/>
    </source>
</evidence>
<keyword evidence="4" id="KW-0347">Helicase</keyword>
<dbReference type="Gene3D" id="3.40.50.300">
    <property type="entry name" value="P-loop containing nucleotide triphosphate hydrolases"/>
    <property type="match status" value="2"/>
</dbReference>
<name>A0AA85KAD3_TRIRE</name>
<dbReference type="GO" id="GO:0016787">
    <property type="term" value="F:hydrolase activity"/>
    <property type="evidence" value="ECO:0007669"/>
    <property type="project" value="UniProtKB-KW"/>
</dbReference>
<evidence type="ECO:0000256" key="3">
    <source>
        <dbReference type="ARBA" id="ARBA00022801"/>
    </source>
</evidence>
<feature type="region of interest" description="Disordered" evidence="8">
    <location>
        <begin position="934"/>
        <end position="978"/>
    </location>
</feature>
<feature type="compositionally biased region" description="Low complexity" evidence="8">
    <location>
        <begin position="877"/>
        <end position="889"/>
    </location>
</feature>
<dbReference type="InterPro" id="IPR027417">
    <property type="entry name" value="P-loop_NTPase"/>
</dbReference>
<evidence type="ECO:0000259" key="9">
    <source>
        <dbReference type="PROSITE" id="PS51192"/>
    </source>
</evidence>
<dbReference type="AlphaFoldDB" id="A0AA85KAD3"/>
<dbReference type="InterPro" id="IPR014001">
    <property type="entry name" value="Helicase_ATP-bd"/>
</dbReference>
<dbReference type="Pfam" id="PF00271">
    <property type="entry name" value="Helicase_C"/>
    <property type="match status" value="1"/>
</dbReference>